<evidence type="ECO:0000313" key="2">
    <source>
        <dbReference type="Proteomes" id="UP000264820"/>
    </source>
</evidence>
<reference evidence="1" key="1">
    <citation type="submission" date="2025-08" db="UniProtKB">
        <authorList>
            <consortium name="Ensembl"/>
        </authorList>
    </citation>
    <scope>IDENTIFICATION</scope>
</reference>
<dbReference type="Ensembl" id="ENSHCOT00000023266.1">
    <property type="protein sequence ID" value="ENSHCOP00000015373.1"/>
    <property type="gene ID" value="ENSHCOG00000018963.1"/>
</dbReference>
<dbReference type="Proteomes" id="UP000264820">
    <property type="component" value="Unplaced"/>
</dbReference>
<keyword evidence="2" id="KW-1185">Reference proteome</keyword>
<name>A0A3Q2YDH9_HIPCM</name>
<dbReference type="AlphaFoldDB" id="A0A3Q2YDH9"/>
<sequence length="41" mass="4668">MNRKRDKGFESPRKSVIVSINLNKAKLVPHPDCNIMNTCIV</sequence>
<organism evidence="1 2">
    <name type="scientific">Hippocampus comes</name>
    <name type="common">Tiger tail seahorse</name>
    <dbReference type="NCBI Taxonomy" id="109280"/>
    <lineage>
        <taxon>Eukaryota</taxon>
        <taxon>Metazoa</taxon>
        <taxon>Chordata</taxon>
        <taxon>Craniata</taxon>
        <taxon>Vertebrata</taxon>
        <taxon>Euteleostomi</taxon>
        <taxon>Actinopterygii</taxon>
        <taxon>Neopterygii</taxon>
        <taxon>Teleostei</taxon>
        <taxon>Neoteleostei</taxon>
        <taxon>Acanthomorphata</taxon>
        <taxon>Syngnathiaria</taxon>
        <taxon>Syngnathiformes</taxon>
        <taxon>Syngnathoidei</taxon>
        <taxon>Syngnathidae</taxon>
        <taxon>Hippocampus</taxon>
    </lineage>
</organism>
<proteinExistence type="predicted"/>
<protein>
    <submittedName>
        <fullName evidence="1">Uncharacterized protein</fullName>
    </submittedName>
</protein>
<evidence type="ECO:0000313" key="1">
    <source>
        <dbReference type="Ensembl" id="ENSHCOP00000015373.1"/>
    </source>
</evidence>
<reference evidence="1" key="2">
    <citation type="submission" date="2025-09" db="UniProtKB">
        <authorList>
            <consortium name="Ensembl"/>
        </authorList>
    </citation>
    <scope>IDENTIFICATION</scope>
</reference>
<accession>A0A3Q2YDH9</accession>